<dbReference type="Gene3D" id="1.10.443.10">
    <property type="entry name" value="Intergrase catalytic core"/>
    <property type="match status" value="1"/>
</dbReference>
<evidence type="ECO:0000313" key="6">
    <source>
        <dbReference type="Proteomes" id="UP000182345"/>
    </source>
</evidence>
<dbReference type="InterPro" id="IPR011010">
    <property type="entry name" value="DNA_brk_join_enz"/>
</dbReference>
<dbReference type="CDD" id="cd00397">
    <property type="entry name" value="DNA_BRE_C"/>
    <property type="match status" value="1"/>
</dbReference>
<sequence length="371" mass="43602">MSKATEIHQKNEKVKRHYFDQKRGADGFSDKSILAVEKAIWKYEDFTKQEDFVLFNSKRADQFKKYLSTNVNKRSGQVLGVKSQYHHLRHLREFFLWLSSQPGYKTRVKVGDVMYLQLPKKERQMATAPSEPRYPTIEQIKKLCSFPVESEIDRRDRALIAFTAITGMRDRAIVTLRIGCYVPETRMVKQLPSMGVETKFSKEIYTTLLPIDPELYRYFSEWYEYLVKERHFGIEDPLFPCTEIAQIGPEHHAYEVKGVSQRFWKDAGPMRKIFRDRAKQTGVEYFYPHTFRHFVTNIAEKYMTTPEQMKALSQNLGHEHIATTYRSYGSIGTSRVNELMRSLDFSGKSTSHSDEEVRRVTQLVLEQMQNK</sequence>
<keyword evidence="2" id="KW-0238">DNA-binding</keyword>
<dbReference type="InterPro" id="IPR002104">
    <property type="entry name" value="Integrase_catalytic"/>
</dbReference>
<dbReference type="Proteomes" id="UP000182345">
    <property type="component" value="Unassembled WGS sequence"/>
</dbReference>
<dbReference type="GO" id="GO:0006310">
    <property type="term" value="P:DNA recombination"/>
    <property type="evidence" value="ECO:0007669"/>
    <property type="project" value="UniProtKB-KW"/>
</dbReference>
<dbReference type="EMBL" id="MNUK01000030">
    <property type="protein sequence ID" value="OIN91943.1"/>
    <property type="molecule type" value="Genomic_DNA"/>
</dbReference>
<reference evidence="5 6" key="1">
    <citation type="journal article" date="2016" name="Environ. Microbiol.">
        <title>Genomic resolution of a cold subsurface aquifer community provides metabolic insights for novel microbes adapted to high CO concentrations.</title>
        <authorList>
            <person name="Probst A.J."/>
            <person name="Castelle C.J."/>
            <person name="Singh A."/>
            <person name="Brown C.T."/>
            <person name="Anantharaman K."/>
            <person name="Sharon I."/>
            <person name="Hug L.A."/>
            <person name="Burstein D."/>
            <person name="Emerson J.B."/>
            <person name="Thomas B.C."/>
            <person name="Banfield J.F."/>
        </authorList>
    </citation>
    <scope>NUCLEOTIDE SEQUENCE [LARGE SCALE GENOMIC DNA]</scope>
    <source>
        <strain evidence="5">CG1_02_44_10</strain>
    </source>
</reference>
<dbReference type="SUPFAM" id="SSF56349">
    <property type="entry name" value="DNA breaking-rejoining enzymes"/>
    <property type="match status" value="1"/>
</dbReference>
<organism evidence="5 6">
    <name type="scientific">Candidatus Collierbacteria bacterium CG1_02_44_10</name>
    <dbReference type="NCBI Taxonomy" id="1805087"/>
    <lineage>
        <taxon>Bacteria</taxon>
        <taxon>Candidatus Collieribacteriota</taxon>
    </lineage>
</organism>
<dbReference type="Pfam" id="PF00589">
    <property type="entry name" value="Phage_integrase"/>
    <property type="match status" value="1"/>
</dbReference>
<comment type="caution">
    <text evidence="5">The sequence shown here is derived from an EMBL/GenBank/DDBJ whole genome shotgun (WGS) entry which is preliminary data.</text>
</comment>
<evidence type="ECO:0000313" key="5">
    <source>
        <dbReference type="EMBL" id="OIN91943.1"/>
    </source>
</evidence>
<evidence type="ECO:0000256" key="3">
    <source>
        <dbReference type="ARBA" id="ARBA00023172"/>
    </source>
</evidence>
<dbReference type="GO" id="GO:0015074">
    <property type="term" value="P:DNA integration"/>
    <property type="evidence" value="ECO:0007669"/>
    <property type="project" value="InterPro"/>
</dbReference>
<dbReference type="PANTHER" id="PTHR30349:SF41">
    <property type="entry name" value="INTEGRASE_RECOMBINASE PROTEIN MJ0367-RELATED"/>
    <property type="match status" value="1"/>
</dbReference>
<evidence type="ECO:0000259" key="4">
    <source>
        <dbReference type="PROSITE" id="PS51898"/>
    </source>
</evidence>
<evidence type="ECO:0000256" key="2">
    <source>
        <dbReference type="ARBA" id="ARBA00023125"/>
    </source>
</evidence>
<dbReference type="GO" id="GO:0003677">
    <property type="term" value="F:DNA binding"/>
    <property type="evidence" value="ECO:0007669"/>
    <property type="project" value="UniProtKB-KW"/>
</dbReference>
<keyword evidence="3" id="KW-0233">DNA recombination</keyword>
<evidence type="ECO:0000256" key="1">
    <source>
        <dbReference type="ARBA" id="ARBA00008857"/>
    </source>
</evidence>
<protein>
    <recommendedName>
        <fullName evidence="4">Tyr recombinase domain-containing protein</fullName>
    </recommendedName>
</protein>
<dbReference type="PANTHER" id="PTHR30349">
    <property type="entry name" value="PHAGE INTEGRASE-RELATED"/>
    <property type="match status" value="1"/>
</dbReference>
<gene>
    <name evidence="5" type="ORF">AUJ42_01105</name>
</gene>
<proteinExistence type="inferred from homology"/>
<accession>A0A1J4RYE2</accession>
<dbReference type="PROSITE" id="PS51898">
    <property type="entry name" value="TYR_RECOMBINASE"/>
    <property type="match status" value="1"/>
</dbReference>
<comment type="similarity">
    <text evidence="1">Belongs to the 'phage' integrase family.</text>
</comment>
<feature type="domain" description="Tyr recombinase" evidence="4">
    <location>
        <begin position="130"/>
        <end position="341"/>
    </location>
</feature>
<dbReference type="InterPro" id="IPR013762">
    <property type="entry name" value="Integrase-like_cat_sf"/>
</dbReference>
<dbReference type="InterPro" id="IPR050090">
    <property type="entry name" value="Tyrosine_recombinase_XerCD"/>
</dbReference>
<dbReference type="AlphaFoldDB" id="A0A1J4RYE2"/>
<name>A0A1J4RYE2_9BACT</name>